<name>A0A1M7SGA8_9ACTN</name>
<feature type="region of interest" description="Disordered" evidence="1">
    <location>
        <begin position="1"/>
        <end position="98"/>
    </location>
</feature>
<evidence type="ECO:0000256" key="1">
    <source>
        <dbReference type="SAM" id="MobiDB-lite"/>
    </source>
</evidence>
<reference evidence="2 3" key="1">
    <citation type="submission" date="2016-12" db="EMBL/GenBank/DDBJ databases">
        <authorList>
            <person name="Song W.-J."/>
            <person name="Kurnit D.M."/>
        </authorList>
    </citation>
    <scope>NUCLEOTIDE SEQUENCE [LARGE SCALE GENOMIC DNA]</scope>
    <source>
        <strain evidence="2 3">DSM 43162</strain>
    </source>
</reference>
<gene>
    <name evidence="2" type="ORF">SAMN05660350_00787</name>
</gene>
<feature type="region of interest" description="Disordered" evidence="1">
    <location>
        <begin position="367"/>
        <end position="405"/>
    </location>
</feature>
<evidence type="ECO:0000313" key="2">
    <source>
        <dbReference type="EMBL" id="SHN57509.1"/>
    </source>
</evidence>
<feature type="compositionally biased region" description="Basic and acidic residues" evidence="1">
    <location>
        <begin position="392"/>
        <end position="405"/>
    </location>
</feature>
<dbReference type="Proteomes" id="UP000184428">
    <property type="component" value="Unassembled WGS sequence"/>
</dbReference>
<sequence length="405" mass="43002">MAPIGPVERFGADSMRPAAGPDRHRRRVAAPAGTVPPPRGSGPSPIPRPRGRDGRTRTCDPSTAAAGPRGPDSGPRSVRPDRWSPAEEGVQPLAEVRRGAERHRLLPLDGQALVEGQVDALGDAAPDGRQRPRRLPGQPLGVALHLLAEPLGSHHDVDEADGAGLLGAEQGAVVEEAQRPWPPQQAGQRLRRADRWDEPDADLRLPEASGARGGAALPAVVLNRLHPVVHRHPQEVGHPPSPGTCVRSWRSGSPWRRTRRAPSGGGGGTVSPPPATSEADPAVCAWSVSPPDTRSPRRSYWSGTRASHVVPLRPSWQHRGTPLPGSAVEQRGGAAGSLAARTGVHALVDGERGGGVRVRQVLGDDLHPARHRPGVRAGPGNRRVVHGYNADSAHRDRRDERVTVR</sequence>
<evidence type="ECO:0000313" key="3">
    <source>
        <dbReference type="Proteomes" id="UP000184428"/>
    </source>
</evidence>
<feature type="region of interest" description="Disordered" evidence="1">
    <location>
        <begin position="232"/>
        <end position="300"/>
    </location>
</feature>
<organism evidence="2 3">
    <name type="scientific">Geodermatophilus obscurus</name>
    <dbReference type="NCBI Taxonomy" id="1861"/>
    <lineage>
        <taxon>Bacteria</taxon>
        <taxon>Bacillati</taxon>
        <taxon>Actinomycetota</taxon>
        <taxon>Actinomycetes</taxon>
        <taxon>Geodermatophilales</taxon>
        <taxon>Geodermatophilaceae</taxon>
        <taxon>Geodermatophilus</taxon>
    </lineage>
</organism>
<protein>
    <submittedName>
        <fullName evidence="2">Uncharacterized protein</fullName>
    </submittedName>
</protein>
<accession>A0A1M7SGA8</accession>
<proteinExistence type="predicted"/>
<dbReference type="AlphaFoldDB" id="A0A1M7SGA8"/>
<dbReference type="EMBL" id="FRDM01000002">
    <property type="protein sequence ID" value="SHN57509.1"/>
    <property type="molecule type" value="Genomic_DNA"/>
</dbReference>
<feature type="compositionally biased region" description="Pro residues" evidence="1">
    <location>
        <begin position="34"/>
        <end position="48"/>
    </location>
</feature>